<evidence type="ECO:0000313" key="2">
    <source>
        <dbReference type="EMBL" id="ABX43558.1"/>
    </source>
</evidence>
<dbReference type="eggNOG" id="COG3393">
    <property type="taxonomic scope" value="Bacteria"/>
</dbReference>
<organism evidence="2 3">
    <name type="scientific">Lachnoclostridium phytofermentans (strain ATCC 700394 / DSM 18823 / ISDg)</name>
    <name type="common">Clostridium phytofermentans</name>
    <dbReference type="NCBI Taxonomy" id="357809"/>
    <lineage>
        <taxon>Bacteria</taxon>
        <taxon>Bacillati</taxon>
        <taxon>Bacillota</taxon>
        <taxon>Clostridia</taxon>
        <taxon>Lachnospirales</taxon>
        <taxon>Lachnospiraceae</taxon>
    </lineage>
</organism>
<dbReference type="CDD" id="cd04301">
    <property type="entry name" value="NAT_SF"/>
    <property type="match status" value="1"/>
</dbReference>
<evidence type="ECO:0000259" key="1">
    <source>
        <dbReference type="PROSITE" id="PS51186"/>
    </source>
</evidence>
<feature type="domain" description="N-acetyltransferase" evidence="1">
    <location>
        <begin position="103"/>
        <end position="257"/>
    </location>
</feature>
<dbReference type="KEGG" id="cpy:Cphy_3204"/>
<dbReference type="OrthoDB" id="1689703at2"/>
<gene>
    <name evidence="2" type="ordered locus">Cphy_3204</name>
</gene>
<dbReference type="STRING" id="357809.Cphy_3204"/>
<dbReference type="Pfam" id="PF12746">
    <property type="entry name" value="GNAT_acetyltran"/>
    <property type="match status" value="1"/>
</dbReference>
<evidence type="ECO:0000313" key="3">
    <source>
        <dbReference type="Proteomes" id="UP000000370"/>
    </source>
</evidence>
<sequence length="260" mass="29627">MLNNSDILQIAMEQSAYDLNCNSTDFLSIKNKVVASKLNQNARKYLTLPFYCNLVSYGSNIIASVNKEIEDIVKEYIDNYPVERCFETPNLHILNDELQKSDMRICFMAEYFLPDVNSLRELPCEYELRVLKKQDFESLYTGEWTNALCEQRKELDVLAVAAYDGDKIIGLAGCSADCDTMWQIGIDVLPEYRRKGIASALTSRLALEILQLGKVPFYCAAWSNIKSVRNAISSGFRPAWIEMTAKSMAFVNKMNQTKKE</sequence>
<keyword evidence="3" id="KW-1185">Reference proteome</keyword>
<dbReference type="InterPro" id="IPR016181">
    <property type="entry name" value="Acyl_CoA_acyltransferase"/>
</dbReference>
<proteinExistence type="predicted"/>
<dbReference type="AlphaFoldDB" id="A9KRR4"/>
<dbReference type="HOGENOM" id="CLU_084732_1_0_9"/>
<dbReference type="InterPro" id="IPR027365">
    <property type="entry name" value="GNAT_acetyltra_YdfB-like"/>
</dbReference>
<accession>A9KRR4</accession>
<name>A9KRR4_LACP7</name>
<dbReference type="Gene3D" id="3.40.630.30">
    <property type="match status" value="1"/>
</dbReference>
<dbReference type="RefSeq" id="WP_012201208.1">
    <property type="nucleotide sequence ID" value="NC_010001.1"/>
</dbReference>
<dbReference type="GO" id="GO:0016747">
    <property type="term" value="F:acyltransferase activity, transferring groups other than amino-acyl groups"/>
    <property type="evidence" value="ECO:0007669"/>
    <property type="project" value="InterPro"/>
</dbReference>
<dbReference type="SUPFAM" id="SSF55729">
    <property type="entry name" value="Acyl-CoA N-acyltransferases (Nat)"/>
    <property type="match status" value="1"/>
</dbReference>
<dbReference type="Proteomes" id="UP000000370">
    <property type="component" value="Chromosome"/>
</dbReference>
<reference evidence="3" key="1">
    <citation type="submission" date="2007-11" db="EMBL/GenBank/DDBJ databases">
        <title>Complete genome sequence of Clostridium phytofermentans ISDg.</title>
        <authorList>
            <person name="Leschine S.B."/>
            <person name="Warnick T.A."/>
            <person name="Blanchard J.L."/>
            <person name="Schnell D.J."/>
            <person name="Petit E.L."/>
            <person name="LaTouf W.G."/>
            <person name="Copeland A."/>
            <person name="Lucas S."/>
            <person name="Lapidus A."/>
            <person name="Barry K."/>
            <person name="Glavina del Rio T."/>
            <person name="Dalin E."/>
            <person name="Tice H."/>
            <person name="Pitluck S."/>
            <person name="Kiss H."/>
            <person name="Brettin T."/>
            <person name="Bruce D."/>
            <person name="Detter J.C."/>
            <person name="Han C."/>
            <person name="Kuske C."/>
            <person name="Schmutz J."/>
            <person name="Larimer F."/>
            <person name="Land M."/>
            <person name="Hauser L."/>
            <person name="Kyrpides N."/>
            <person name="Kim E.A."/>
            <person name="Richardson P."/>
        </authorList>
    </citation>
    <scope>NUCLEOTIDE SEQUENCE [LARGE SCALE GENOMIC DNA]</scope>
    <source>
        <strain evidence="3">ATCC 700394 / DSM 18823 / ISDg</strain>
    </source>
</reference>
<dbReference type="EMBL" id="CP000885">
    <property type="protein sequence ID" value="ABX43558.1"/>
    <property type="molecule type" value="Genomic_DNA"/>
</dbReference>
<dbReference type="InterPro" id="IPR000182">
    <property type="entry name" value="GNAT_dom"/>
</dbReference>
<protein>
    <submittedName>
        <fullName evidence="2">GCN5-related N-acetyltransferase</fullName>
    </submittedName>
</protein>
<dbReference type="PROSITE" id="PS51186">
    <property type="entry name" value="GNAT"/>
    <property type="match status" value="1"/>
</dbReference>
<keyword evidence="2" id="KW-0808">Transferase</keyword>